<dbReference type="Pfam" id="PF07589">
    <property type="entry name" value="PEP-CTERM"/>
    <property type="match status" value="1"/>
</dbReference>
<name>A0ABT9HZM0_9GAMM</name>
<proteinExistence type="predicted"/>
<reference evidence="3 4" key="1">
    <citation type="submission" date="2022-11" db="EMBL/GenBank/DDBJ databases">
        <title>Viruses from the air-sea interface of a natural surface slick.</title>
        <authorList>
            <person name="Rahlff J."/>
            <person name="Holmfeldt K."/>
        </authorList>
    </citation>
    <scope>NUCLEOTIDE SEQUENCE [LARGE SCALE GENOMIC DNA]</scope>
    <source>
        <strain evidence="3 4">SMS4</strain>
    </source>
</reference>
<feature type="signal peptide" evidence="1">
    <location>
        <begin position="1"/>
        <end position="21"/>
    </location>
</feature>
<organism evidence="3 4">
    <name type="scientific">Rheinheimera baltica</name>
    <dbReference type="NCBI Taxonomy" id="67576"/>
    <lineage>
        <taxon>Bacteria</taxon>
        <taxon>Pseudomonadati</taxon>
        <taxon>Pseudomonadota</taxon>
        <taxon>Gammaproteobacteria</taxon>
        <taxon>Chromatiales</taxon>
        <taxon>Chromatiaceae</taxon>
        <taxon>Rheinheimera</taxon>
    </lineage>
</organism>
<evidence type="ECO:0000256" key="1">
    <source>
        <dbReference type="SAM" id="SignalP"/>
    </source>
</evidence>
<evidence type="ECO:0000313" key="3">
    <source>
        <dbReference type="EMBL" id="MDP5136585.1"/>
    </source>
</evidence>
<feature type="chain" id="PRO_5046470445" evidence="1">
    <location>
        <begin position="22"/>
        <end position="216"/>
    </location>
</feature>
<sequence length="216" mass="23278">MNLKKTLLLLAFIVFGGNANAGLIVDQSFNPANIITGANFSQGSSSIFDDFTILDAANVQEISMWGGYWTSGVQPASFDFRIQIRSSANASDVVFDALVTAFNVSDTGFNHNNSQFADILRFDFNVAGLMLNAGSYFIGISSQNTLNGTNFYWQRTDISSLNGNISAFGNNLTTSSWGNHALAISSTTASVPEPSSFAVMMLGLFGFVMRKKILSK</sequence>
<feature type="domain" description="Ice-binding protein C-terminal" evidence="2">
    <location>
        <begin position="190"/>
        <end position="212"/>
    </location>
</feature>
<comment type="caution">
    <text evidence="3">The sequence shown here is derived from an EMBL/GenBank/DDBJ whole genome shotgun (WGS) entry which is preliminary data.</text>
</comment>
<protein>
    <submittedName>
        <fullName evidence="3">PEP-CTERM sorting domain-containing protein</fullName>
    </submittedName>
</protein>
<evidence type="ECO:0000259" key="2">
    <source>
        <dbReference type="Pfam" id="PF07589"/>
    </source>
</evidence>
<gene>
    <name evidence="3" type="ORF">ORJ04_11575</name>
</gene>
<dbReference type="RefSeq" id="WP_305975987.1">
    <property type="nucleotide sequence ID" value="NZ_JAPJDZ010000027.1"/>
</dbReference>
<evidence type="ECO:0000313" key="4">
    <source>
        <dbReference type="Proteomes" id="UP001231109"/>
    </source>
</evidence>
<keyword evidence="4" id="KW-1185">Reference proteome</keyword>
<accession>A0ABT9HZM0</accession>
<keyword evidence="1" id="KW-0732">Signal</keyword>
<dbReference type="Proteomes" id="UP001231109">
    <property type="component" value="Unassembled WGS sequence"/>
</dbReference>
<dbReference type="InterPro" id="IPR013424">
    <property type="entry name" value="Ice-binding_C"/>
</dbReference>
<dbReference type="NCBIfam" id="TIGR02595">
    <property type="entry name" value="PEP_CTERM"/>
    <property type="match status" value="1"/>
</dbReference>
<dbReference type="EMBL" id="JAPJDZ010000027">
    <property type="protein sequence ID" value="MDP5136585.1"/>
    <property type="molecule type" value="Genomic_DNA"/>
</dbReference>